<organism evidence="3 4">
    <name type="scientific">Neocucurbitaria cava</name>
    <dbReference type="NCBI Taxonomy" id="798079"/>
    <lineage>
        <taxon>Eukaryota</taxon>
        <taxon>Fungi</taxon>
        <taxon>Dikarya</taxon>
        <taxon>Ascomycota</taxon>
        <taxon>Pezizomycotina</taxon>
        <taxon>Dothideomycetes</taxon>
        <taxon>Pleosporomycetidae</taxon>
        <taxon>Pleosporales</taxon>
        <taxon>Pleosporineae</taxon>
        <taxon>Cucurbitariaceae</taxon>
        <taxon>Neocucurbitaria</taxon>
    </lineage>
</organism>
<keyword evidence="4" id="KW-1185">Reference proteome</keyword>
<dbReference type="EMBL" id="JAPEUY010000007">
    <property type="protein sequence ID" value="KAJ4371386.1"/>
    <property type="molecule type" value="Genomic_DNA"/>
</dbReference>
<name>A0A9W9CN55_9PLEO</name>
<proteinExistence type="predicted"/>
<feature type="transmembrane region" description="Helical" evidence="2">
    <location>
        <begin position="226"/>
        <end position="248"/>
    </location>
</feature>
<reference evidence="3" key="1">
    <citation type="submission" date="2022-10" db="EMBL/GenBank/DDBJ databases">
        <title>Tapping the CABI collections for fungal endophytes: first genome assemblies for Collariella, Neodidymelliopsis, Ascochyta clinopodiicola, Didymella pomorum, Didymosphaeria variabile, Neocosmospora piperis and Neocucurbitaria cava.</title>
        <authorList>
            <person name="Hill R."/>
        </authorList>
    </citation>
    <scope>NUCLEOTIDE SEQUENCE</scope>
    <source>
        <strain evidence="3">IMI 356814</strain>
    </source>
</reference>
<keyword evidence="2" id="KW-0472">Membrane</keyword>
<keyword evidence="2" id="KW-0812">Transmembrane</keyword>
<evidence type="ECO:0000313" key="4">
    <source>
        <dbReference type="Proteomes" id="UP001140560"/>
    </source>
</evidence>
<feature type="transmembrane region" description="Helical" evidence="2">
    <location>
        <begin position="404"/>
        <end position="426"/>
    </location>
</feature>
<evidence type="ECO:0000256" key="2">
    <source>
        <dbReference type="SAM" id="Phobius"/>
    </source>
</evidence>
<dbReference type="Proteomes" id="UP001140560">
    <property type="component" value="Unassembled WGS sequence"/>
</dbReference>
<evidence type="ECO:0000256" key="1">
    <source>
        <dbReference type="SAM" id="MobiDB-lite"/>
    </source>
</evidence>
<comment type="caution">
    <text evidence="3">The sequence shown here is derived from an EMBL/GenBank/DDBJ whole genome shotgun (WGS) entry which is preliminary data.</text>
</comment>
<evidence type="ECO:0000313" key="3">
    <source>
        <dbReference type="EMBL" id="KAJ4371386.1"/>
    </source>
</evidence>
<protein>
    <submittedName>
        <fullName evidence="3">Uncharacterized protein</fullName>
    </submittedName>
</protein>
<sequence length="509" mass="56826">MALEGSDPIFCDKLGNSTSNLPCCYPDNQNTTICRTIFDDPNVFSGACDTTGNCLNDCQSISVMYSSKTQDDSWEGNGRAPIRRYLTCANVPNMAGYLNQNDLGSNILPRVEKYIPQGEDVFASYLMQCMFVVVLWFGLTSFEVFKKRRAKQFASAEHAADQPKEKSTLLGLKLSGSKGNDVKRKHTHQDNFESFLVQFHQAQCYFSATIQIASLTYGIFDADMLNTFLLLPLATNGVLPVVFGYVLLLRCRKASMDATMLTTLCWLLASLVYWVLYTHIIPINSEIQDENKIFRAYQQFMFKLSAVDACGGYSALAVCPNNIKWGKDQIVRASHRLRVLTPIIWTFSTVCVLIALAEKVHRWLNRPSARRAANSTGDEQETEQIEAPPQRTEHSARSPFANTVIYGVITMCFLAGVGMQLSLLSVATSLKMMDRNDWGFGQIVAITIWVPPLLGYMYDTIKVFVPPRFKTGTFRGFALLASHKLTPSQVNLLNGLQVCKETGLSVSLQ</sequence>
<accession>A0A9W9CN55</accession>
<dbReference type="AlphaFoldDB" id="A0A9W9CN55"/>
<feature type="transmembrane region" description="Helical" evidence="2">
    <location>
        <begin position="125"/>
        <end position="145"/>
    </location>
</feature>
<keyword evidence="2" id="KW-1133">Transmembrane helix</keyword>
<feature type="transmembrane region" description="Helical" evidence="2">
    <location>
        <begin position="438"/>
        <end position="458"/>
    </location>
</feature>
<feature type="transmembrane region" description="Helical" evidence="2">
    <location>
        <begin position="260"/>
        <end position="280"/>
    </location>
</feature>
<feature type="region of interest" description="Disordered" evidence="1">
    <location>
        <begin position="371"/>
        <end position="395"/>
    </location>
</feature>
<feature type="transmembrane region" description="Helical" evidence="2">
    <location>
        <begin position="339"/>
        <end position="357"/>
    </location>
</feature>
<gene>
    <name evidence="3" type="ORF">N0V83_004603</name>
</gene>
<dbReference type="OrthoDB" id="4582561at2759"/>